<protein>
    <submittedName>
        <fullName evidence="3">Membrane protein</fullName>
    </submittedName>
    <submittedName>
        <fullName evidence="4">Tripartite tricarboxylate transporter TctB family</fullName>
    </submittedName>
</protein>
<feature type="transmembrane region" description="Helical" evidence="1">
    <location>
        <begin position="79"/>
        <end position="112"/>
    </location>
</feature>
<dbReference type="Proteomes" id="UP000255102">
    <property type="component" value="Unassembled WGS sequence"/>
</dbReference>
<keyword evidence="5" id="KW-1185">Reference proteome</keyword>
<gene>
    <name evidence="3" type="ORF">MOVS_07690</name>
    <name evidence="4" type="ORF">NCTC11227_01606</name>
</gene>
<feature type="transmembrane region" description="Helical" evidence="1">
    <location>
        <begin position="40"/>
        <end position="58"/>
    </location>
</feature>
<evidence type="ECO:0000313" key="5">
    <source>
        <dbReference type="Proteomes" id="UP000076765"/>
    </source>
</evidence>
<evidence type="ECO:0000256" key="1">
    <source>
        <dbReference type="SAM" id="Phobius"/>
    </source>
</evidence>
<dbReference type="Proteomes" id="UP000076765">
    <property type="component" value="Chromosome"/>
</dbReference>
<evidence type="ECO:0000259" key="2">
    <source>
        <dbReference type="Pfam" id="PF07331"/>
    </source>
</evidence>
<dbReference type="RefSeq" id="WP_063514453.1">
    <property type="nucleotide sequence ID" value="NZ_CP011158.1"/>
</dbReference>
<dbReference type="Pfam" id="PF07331">
    <property type="entry name" value="TctB"/>
    <property type="match status" value="1"/>
</dbReference>
<feature type="transmembrane region" description="Helical" evidence="1">
    <location>
        <begin position="118"/>
        <end position="135"/>
    </location>
</feature>
<evidence type="ECO:0000313" key="3">
    <source>
        <dbReference type="EMBL" id="ANB91871.1"/>
    </source>
</evidence>
<organism evidence="4 6">
    <name type="scientific">Moraxella ovis</name>
    <dbReference type="NCBI Taxonomy" id="29433"/>
    <lineage>
        <taxon>Bacteria</taxon>
        <taxon>Pseudomonadati</taxon>
        <taxon>Pseudomonadota</taxon>
        <taxon>Gammaproteobacteria</taxon>
        <taxon>Moraxellales</taxon>
        <taxon>Moraxellaceae</taxon>
        <taxon>Moraxella</taxon>
    </lineage>
</organism>
<dbReference type="EMBL" id="CP011158">
    <property type="protein sequence ID" value="ANB91871.1"/>
    <property type="molecule type" value="Genomic_DNA"/>
</dbReference>
<keyword evidence="1" id="KW-1133">Transmembrane helix</keyword>
<reference evidence="3 5" key="1">
    <citation type="submission" date="2015-04" db="EMBL/GenBank/DDBJ databases">
        <authorList>
            <person name="Calcutt M.J."/>
            <person name="Foecking M.F."/>
        </authorList>
    </citation>
    <scope>NUCLEOTIDE SEQUENCE [LARGE SCALE GENOMIC DNA]</scope>
    <source>
        <strain evidence="3 5">199/55</strain>
    </source>
</reference>
<reference evidence="4 6" key="2">
    <citation type="submission" date="2018-06" db="EMBL/GenBank/DDBJ databases">
        <authorList>
            <consortium name="Pathogen Informatics"/>
            <person name="Doyle S."/>
        </authorList>
    </citation>
    <scope>NUCLEOTIDE SEQUENCE [LARGE SCALE GENOMIC DNA]</scope>
    <source>
        <strain evidence="4 6">NCTC11227</strain>
    </source>
</reference>
<feature type="domain" description="DUF1468" evidence="2">
    <location>
        <begin position="8"/>
        <end position="144"/>
    </location>
</feature>
<accession>A0A378PLE7</accession>
<dbReference type="InterPro" id="IPR009936">
    <property type="entry name" value="DUF1468"/>
</dbReference>
<feature type="transmembrane region" description="Helical" evidence="1">
    <location>
        <begin position="7"/>
        <end position="28"/>
    </location>
</feature>
<dbReference type="STRING" id="29433.MOVS_07690"/>
<name>A0A378PLE7_9GAMM</name>
<dbReference type="AlphaFoldDB" id="A0A378PLE7"/>
<evidence type="ECO:0000313" key="4">
    <source>
        <dbReference type="EMBL" id="STY87592.1"/>
    </source>
</evidence>
<sequence>MNTKVERVFSAILLGVSIMMMVMAWGYTAPIAYDPIGPRPYPMLLLILMAIGTATLAFRPAKFMDLIDYGWSKPVVKNLVLCGLALLLYGILFEILGYVISTSLMAFAVGLLFDGKKIPTAIASVIMAILTYLLFEKALDVTLPSGLLSVIGL</sequence>
<keyword evidence="1" id="KW-0472">Membrane</keyword>
<dbReference type="EMBL" id="UGPW01000001">
    <property type="protein sequence ID" value="STY87592.1"/>
    <property type="molecule type" value="Genomic_DNA"/>
</dbReference>
<proteinExistence type="predicted"/>
<dbReference type="KEGG" id="moi:MOVS_07690"/>
<evidence type="ECO:0000313" key="6">
    <source>
        <dbReference type="Proteomes" id="UP000255102"/>
    </source>
</evidence>
<keyword evidence="1" id="KW-0812">Transmembrane</keyword>